<dbReference type="InterPro" id="IPR008979">
    <property type="entry name" value="Galactose-bd-like_sf"/>
</dbReference>
<feature type="compositionally biased region" description="Basic and acidic residues" evidence="6">
    <location>
        <begin position="468"/>
        <end position="487"/>
    </location>
</feature>
<evidence type="ECO:0000259" key="8">
    <source>
        <dbReference type="PROSITE" id="PS51760"/>
    </source>
</evidence>
<feature type="compositionally biased region" description="Basic and acidic residues" evidence="6">
    <location>
        <begin position="504"/>
        <end position="516"/>
    </location>
</feature>
<gene>
    <name evidence="9" type="ORF">DS421_19g673440</name>
</gene>
<dbReference type="SUPFAM" id="SSF49785">
    <property type="entry name" value="Galactose-binding domain-like"/>
    <property type="match status" value="1"/>
</dbReference>
<dbReference type="EMBL" id="CP031001">
    <property type="protein sequence ID" value="QHN79845.1"/>
    <property type="molecule type" value="Genomic_DNA"/>
</dbReference>
<feature type="domain" description="GH10" evidence="8">
    <location>
        <begin position="163"/>
        <end position="419"/>
    </location>
</feature>
<evidence type="ECO:0000256" key="1">
    <source>
        <dbReference type="ARBA" id="ARBA00007495"/>
    </source>
</evidence>
<dbReference type="AlphaFoldDB" id="A0A6B9VFJ7"/>
<dbReference type="Gene3D" id="2.60.120.260">
    <property type="entry name" value="Galactose-binding domain-like"/>
    <property type="match status" value="1"/>
</dbReference>
<organism evidence="9 10">
    <name type="scientific">Arachis hypogaea</name>
    <name type="common">Peanut</name>
    <dbReference type="NCBI Taxonomy" id="3818"/>
    <lineage>
        <taxon>Eukaryota</taxon>
        <taxon>Viridiplantae</taxon>
        <taxon>Streptophyta</taxon>
        <taxon>Embryophyta</taxon>
        <taxon>Tracheophyta</taxon>
        <taxon>Spermatophyta</taxon>
        <taxon>Magnoliopsida</taxon>
        <taxon>eudicotyledons</taxon>
        <taxon>Gunneridae</taxon>
        <taxon>Pentapetalae</taxon>
        <taxon>rosids</taxon>
        <taxon>fabids</taxon>
        <taxon>Fabales</taxon>
        <taxon>Fabaceae</taxon>
        <taxon>Papilionoideae</taxon>
        <taxon>50 kb inversion clade</taxon>
        <taxon>dalbergioids sensu lato</taxon>
        <taxon>Dalbergieae</taxon>
        <taxon>Pterocarpus clade</taxon>
        <taxon>Arachis</taxon>
    </lineage>
</organism>
<keyword evidence="4" id="KW-0119">Carbohydrate metabolism</keyword>
<name>A0A6B9VFJ7_ARAHY</name>
<feature type="compositionally biased region" description="Basic residues" evidence="6">
    <location>
        <begin position="517"/>
        <end position="526"/>
    </location>
</feature>
<feature type="chain" id="PRO_5025652076" description="GH10 domain-containing protein" evidence="7">
    <location>
        <begin position="28"/>
        <end position="648"/>
    </location>
</feature>
<evidence type="ECO:0000256" key="3">
    <source>
        <dbReference type="ARBA" id="ARBA00022801"/>
    </source>
</evidence>
<evidence type="ECO:0000256" key="6">
    <source>
        <dbReference type="SAM" id="MobiDB-lite"/>
    </source>
</evidence>
<evidence type="ECO:0000313" key="10">
    <source>
        <dbReference type="Proteomes" id="UP000464620"/>
    </source>
</evidence>
<dbReference type="InterPro" id="IPR001000">
    <property type="entry name" value="GH10_dom"/>
</dbReference>
<dbReference type="SUPFAM" id="SSF51445">
    <property type="entry name" value="(Trans)glycosidases"/>
    <property type="match status" value="1"/>
</dbReference>
<dbReference type="Pfam" id="PF02018">
    <property type="entry name" value="CBM_4_9"/>
    <property type="match status" value="1"/>
</dbReference>
<feature type="compositionally biased region" description="Low complexity" evidence="6">
    <location>
        <begin position="527"/>
        <end position="540"/>
    </location>
</feature>
<dbReference type="PANTHER" id="PTHR31490:SF52">
    <property type="entry name" value="ENDO-1,4-BETA-XYLANASE 5-RELATED"/>
    <property type="match status" value="1"/>
</dbReference>
<feature type="signal peptide" evidence="7">
    <location>
        <begin position="1"/>
        <end position="27"/>
    </location>
</feature>
<evidence type="ECO:0000256" key="7">
    <source>
        <dbReference type="SAM" id="SignalP"/>
    </source>
</evidence>
<keyword evidence="5" id="KW-0624">Polysaccharide degradation</keyword>
<dbReference type="InterPro" id="IPR017853">
    <property type="entry name" value="GH"/>
</dbReference>
<reference evidence="9 10" key="1">
    <citation type="submission" date="2020-01" db="EMBL/GenBank/DDBJ databases">
        <title>Genome sequence of Arachis hypogaea, cultivar Shitouqi.</title>
        <authorList>
            <person name="Zhuang W."/>
            <person name="Chen H."/>
            <person name="Varshney R."/>
            <person name="Wang D."/>
            <person name="Ming R."/>
        </authorList>
    </citation>
    <scope>NUCLEOTIDE SEQUENCE [LARGE SCALE GENOMIC DNA]</scope>
    <source>
        <tissue evidence="9">Young leaf</tissue>
    </source>
</reference>
<dbReference type="GO" id="GO:0000272">
    <property type="term" value="P:polysaccharide catabolic process"/>
    <property type="evidence" value="ECO:0007669"/>
    <property type="project" value="UniProtKB-KW"/>
</dbReference>
<dbReference type="Pfam" id="PF00331">
    <property type="entry name" value="Glyco_hydro_10"/>
    <property type="match status" value="1"/>
</dbReference>
<evidence type="ECO:0000313" key="9">
    <source>
        <dbReference type="EMBL" id="QHN79845.1"/>
    </source>
</evidence>
<comment type="similarity">
    <text evidence="1">Belongs to the glycosyl hydrolase 10 (cellulase F) family.</text>
</comment>
<dbReference type="Proteomes" id="UP000464620">
    <property type="component" value="Chromosome B09"/>
</dbReference>
<feature type="compositionally biased region" description="Polar residues" evidence="6">
    <location>
        <begin position="458"/>
        <end position="467"/>
    </location>
</feature>
<dbReference type="PANTHER" id="PTHR31490">
    <property type="entry name" value="GLYCOSYL HYDROLASE"/>
    <property type="match status" value="1"/>
</dbReference>
<protein>
    <recommendedName>
        <fullName evidence="8">GH10 domain-containing protein</fullName>
    </recommendedName>
</protein>
<evidence type="ECO:0000256" key="5">
    <source>
        <dbReference type="ARBA" id="ARBA00023326"/>
    </source>
</evidence>
<evidence type="ECO:0000256" key="2">
    <source>
        <dbReference type="ARBA" id="ARBA00022737"/>
    </source>
</evidence>
<feature type="region of interest" description="Disordered" evidence="6">
    <location>
        <begin position="454"/>
        <end position="544"/>
    </location>
</feature>
<dbReference type="PROSITE" id="PS51760">
    <property type="entry name" value="GH10_2"/>
    <property type="match status" value="1"/>
</dbReference>
<sequence length="648" mass="73035">MKTTAEDSKLFFSTSLLLVISGLGVHSLPYDYSATTEARIHKCVAETPRAQYGGGIIINPGFDHSIDGWTVFENGSIEERISNAGNRFIVVGNRTQPSDSFSQKVQLKKGMLYNFTAWFQLSEGSDTVSVIFKTNATELIRGGHVVAKHGCWTLLKGGILTNYSSPAEIFFETKNSKLEIWADSVSLQPFTKEQWRSHQDESIETVRKSKPKWVKSLSSDELREAVETRINSVVSRHEGELIAWDVVNENLHFSFFEDNLGKNASAEYFSKTYQLDPKPLLFTNEYNTIEYSGDRAPSPANYIAKMTKIRSFPGNEGISAAIGLQGHFTAGQPNLTYMRASLDAFDTTSLPIWLTEVSVDSDPNQAEHLEEILREEYSHPSVEGIIMFVGPAIAAGFKDMALTDENFQNTPAGDVVDKLISEWQTEPQKAIADSTGFIHFSLHHGDYDVTVTHPLGHSSKTLNLSQNKRTEREKRRGGEPEREEKRKEGRWHRWASLPPSPPWCHREEGQNRGRESRARRRRRHRLVSPSSPLRSSSLPSMEVCKQREDAPFYPEPPREGSSPSSPATIAAVRASVSRRQICRWERNRTRVEREGVAGRFCRRWNSAAAAAMAAAPLPPRNTKEGRLLLRCSCRRLDVPELSRRCHWS</sequence>
<dbReference type="GO" id="GO:0031176">
    <property type="term" value="F:endo-1,4-beta-xylanase activity"/>
    <property type="evidence" value="ECO:0007669"/>
    <property type="project" value="UniProtKB-ARBA"/>
</dbReference>
<evidence type="ECO:0000256" key="4">
    <source>
        <dbReference type="ARBA" id="ARBA00023277"/>
    </source>
</evidence>
<proteinExistence type="inferred from homology"/>
<dbReference type="InterPro" id="IPR044846">
    <property type="entry name" value="GH10"/>
</dbReference>
<dbReference type="SMART" id="SM00633">
    <property type="entry name" value="Glyco_10"/>
    <property type="match status" value="1"/>
</dbReference>
<dbReference type="InterPro" id="IPR003305">
    <property type="entry name" value="CenC_carb-bd"/>
</dbReference>
<keyword evidence="7" id="KW-0732">Signal</keyword>
<keyword evidence="3" id="KW-0378">Hydrolase</keyword>
<dbReference type="Gene3D" id="3.20.20.80">
    <property type="entry name" value="Glycosidases"/>
    <property type="match status" value="1"/>
</dbReference>
<keyword evidence="2" id="KW-0677">Repeat</keyword>
<accession>A0A6B9VFJ7</accession>